<evidence type="ECO:0000313" key="2">
    <source>
        <dbReference type="EMBL" id="USE78082.1"/>
    </source>
</evidence>
<protein>
    <submittedName>
        <fullName evidence="2">DNA transposition protein</fullName>
    </submittedName>
</protein>
<dbReference type="InterPro" id="IPR014875">
    <property type="entry name" value="Mor_transcription_activator"/>
</dbReference>
<organism evidence="2 3">
    <name type="scientific">Cupriavidus gilardii</name>
    <dbReference type="NCBI Taxonomy" id="82541"/>
    <lineage>
        <taxon>Bacteria</taxon>
        <taxon>Pseudomonadati</taxon>
        <taxon>Pseudomonadota</taxon>
        <taxon>Betaproteobacteria</taxon>
        <taxon>Burkholderiales</taxon>
        <taxon>Burkholderiaceae</taxon>
        <taxon>Cupriavidus</taxon>
    </lineage>
</organism>
<dbReference type="InterPro" id="IPR009057">
    <property type="entry name" value="Homeodomain-like_sf"/>
</dbReference>
<proteinExistence type="predicted"/>
<keyword evidence="3" id="KW-1185">Reference proteome</keyword>
<dbReference type="Pfam" id="PF08765">
    <property type="entry name" value="Mor"/>
    <property type="match status" value="1"/>
</dbReference>
<dbReference type="EMBL" id="CP098735">
    <property type="protein sequence ID" value="USE78082.1"/>
    <property type="molecule type" value="Genomic_DNA"/>
</dbReference>
<sequence>MNLADVKNLLPALVQAVVQAIGVPAALKLVEHFGGSTFPVPMRKNTAGEIRYQILVEAVGEDAATRLVKMLGGQEIYIPLCSAALRELRDRQIRSEFDQITREHSALHAVATLAVRYRVSDRQVWRILNQTNRDGPPNATQATLF</sequence>
<reference evidence="2" key="1">
    <citation type="submission" date="2022-06" db="EMBL/GenBank/DDBJ databases">
        <title>Complete genome sequence and characterization of Cupriavidus gilardii QJ1 isolated from contaminating cells.</title>
        <authorList>
            <person name="Qi J."/>
        </authorList>
    </citation>
    <scope>NUCLEOTIDE SEQUENCE</scope>
    <source>
        <strain evidence="2">QJ1</strain>
    </source>
</reference>
<dbReference type="SUPFAM" id="SSF46689">
    <property type="entry name" value="Homeodomain-like"/>
    <property type="match status" value="1"/>
</dbReference>
<dbReference type="Gene3D" id="1.10.10.60">
    <property type="entry name" value="Homeodomain-like"/>
    <property type="match status" value="1"/>
</dbReference>
<dbReference type="Proteomes" id="UP001056648">
    <property type="component" value="Chromosome 1"/>
</dbReference>
<gene>
    <name evidence="2" type="ORF">NDR89_03270</name>
</gene>
<dbReference type="RefSeq" id="WP_252252198.1">
    <property type="nucleotide sequence ID" value="NZ_CP098735.1"/>
</dbReference>
<evidence type="ECO:0000313" key="3">
    <source>
        <dbReference type="Proteomes" id="UP001056648"/>
    </source>
</evidence>
<evidence type="ECO:0000259" key="1">
    <source>
        <dbReference type="Pfam" id="PF08765"/>
    </source>
</evidence>
<feature type="domain" description="Mor transcription activator" evidence="1">
    <location>
        <begin position="55"/>
        <end position="134"/>
    </location>
</feature>
<accession>A0ABY4VLQ3</accession>
<name>A0ABY4VLQ3_9BURK</name>